<gene>
    <name evidence="2" type="ORF">DPF_1343</name>
</gene>
<accession>A0A194AIP9</accession>
<reference evidence="3" key="1">
    <citation type="submission" date="2016-06" db="EMBL/GenBank/DDBJ databases">
        <title>Draft genome sequence of Desulfoplanes formicivorans strain Pf12B.</title>
        <authorList>
            <person name="Watanabe M."/>
            <person name="Kojima H."/>
            <person name="Fukui M."/>
        </authorList>
    </citation>
    <scope>NUCLEOTIDE SEQUENCE [LARGE SCALE GENOMIC DNA]</scope>
    <source>
        <strain evidence="3">Pf12B</strain>
    </source>
</reference>
<protein>
    <recommendedName>
        <fullName evidence="1">Autotransporter domain-containing protein</fullName>
    </recommendedName>
</protein>
<dbReference type="SUPFAM" id="SSF103515">
    <property type="entry name" value="Autotransporter"/>
    <property type="match status" value="1"/>
</dbReference>
<dbReference type="InterPro" id="IPR005546">
    <property type="entry name" value="Autotransporte_beta"/>
</dbReference>
<dbReference type="AlphaFoldDB" id="A0A194AIP9"/>
<dbReference type="SMART" id="SM00869">
    <property type="entry name" value="Autotransporter"/>
    <property type="match status" value="1"/>
</dbReference>
<comment type="caution">
    <text evidence="2">The sequence shown here is derived from an EMBL/GenBank/DDBJ whole genome shotgun (WGS) entry which is preliminary data.</text>
</comment>
<keyword evidence="3" id="KW-1185">Reference proteome</keyword>
<dbReference type="EMBL" id="BDFE01000015">
    <property type="protein sequence ID" value="GAU08629.1"/>
    <property type="molecule type" value="Genomic_DNA"/>
</dbReference>
<dbReference type="InterPro" id="IPR036709">
    <property type="entry name" value="Autotransporte_beta_dom_sf"/>
</dbReference>
<evidence type="ECO:0000259" key="1">
    <source>
        <dbReference type="PROSITE" id="PS51208"/>
    </source>
</evidence>
<dbReference type="Pfam" id="PF03797">
    <property type="entry name" value="Autotransporter"/>
    <property type="match status" value="1"/>
</dbReference>
<evidence type="ECO:0000313" key="3">
    <source>
        <dbReference type="Proteomes" id="UP000095200"/>
    </source>
</evidence>
<dbReference type="Gene3D" id="2.40.128.130">
    <property type="entry name" value="Autotransporter beta-domain"/>
    <property type="match status" value="1"/>
</dbReference>
<feature type="domain" description="Autotransporter" evidence="1">
    <location>
        <begin position="246"/>
        <end position="523"/>
    </location>
</feature>
<name>A0A194AIP9_9BACT</name>
<proteinExistence type="predicted"/>
<organism evidence="2 3">
    <name type="scientific">Desulfoplanes formicivorans</name>
    <dbReference type="NCBI Taxonomy" id="1592317"/>
    <lineage>
        <taxon>Bacteria</taxon>
        <taxon>Pseudomonadati</taxon>
        <taxon>Thermodesulfobacteriota</taxon>
        <taxon>Desulfovibrionia</taxon>
        <taxon>Desulfovibrionales</taxon>
        <taxon>Desulfoplanaceae</taxon>
        <taxon>Desulfoplanes</taxon>
    </lineage>
</organism>
<dbReference type="PROSITE" id="PS51208">
    <property type="entry name" value="AUTOTRANSPORTER"/>
    <property type="match status" value="1"/>
</dbReference>
<dbReference type="Proteomes" id="UP000095200">
    <property type="component" value="Unassembled WGS sequence"/>
</dbReference>
<sequence length="523" mass="56556">MDSRSQDTIINNTGTIFVDAPYGNGIAAIALYNATNAIISSPGKIYTTNGGRALYVLNESSVKFSNAFSVPLYGNPEGADYKSPIYVSQGSTLDLNNAALRVAITPGESIVFDTPYRIIEEKEEDLVIPSDWVSSGAQEEKGIGDIISQFGKLEKGFTNPDITVSWSGKDKGKNATVSFGYEPKESTAALSLRAAHQAVGQGITMIQNRIISQVLASNLNSEEEATLLADSGTIATDAGFTSVRPDQKSNNTLFLRPYLTTVNHPSDGGMGYDGTTTGLVLGYDWNFNPDFTLGVHGGIAQSNVDFKGTGYSDNSDDQNIYSLGAHGSYNYEAWHVDVTSTLYTVRHEYDGLTGANLEIPEEDDYTSYGAETQIMAGYLFTFGNLAVMPELGLGHSWAQCDSHTSDADNSDWNTHYGSYDDHVFRSILGVNLMGTWEMGGARVTPSLGLRWEQALTDNDIEVSQSLPNTGSVKVSDNVSDSSYIADASLTFAKDNVSMELGCTTQYNDDFTANGAWINFKWGF</sequence>
<evidence type="ECO:0000313" key="2">
    <source>
        <dbReference type="EMBL" id="GAU08629.1"/>
    </source>
</evidence>